<dbReference type="Gene3D" id="3.40.50.300">
    <property type="entry name" value="P-loop containing nucleotide triphosphate hydrolases"/>
    <property type="match status" value="1"/>
</dbReference>
<gene>
    <name evidence="2" type="ORF">H5P30_05640</name>
</gene>
<sequence>MRLALLKIILWPKNDRFSPRVIPFLPDKINVITGESATGKSSLTAIVDYCLGSGKCAIPVGLIRDLTEWFGLHIKLANTEMIVARRNPGDQQTTTDLYWVEGLDLEIPNRIEKNGRVDDLKNRMDQVAQLPHLELSGDESVGFGSRPSFRDMAAFNFQPQHIVANPYTLFFKADTTEHREKLRAIFPLVLGAVNASTLAKQRELKDITKEHDRLRRELEARLKAAKAWEAEIESYYLQAKALGLLPDAPNPDSTWNLDRFVIELQPVPANVKKLDIPEIKEGTGEEAVNQLTEIIGEEDRLARQMGAVRQRLSKLDQLSESVGEYGSTLTGQKDRMLGVGWLERKLSSKHMCPVCYAVHEHGNENLGELQKLAHELGVLANSVAQAPAKLDQELADLRKELRNLEQDISKIRKKRQFLESASQELSSQRQRVRQVYLFVGRVEQALENLSASRNVGELGDRVKDLSRRIQELKDDLDPRAQRERERAAIESVSSRIHDYARDLQLEHAAENVRLNIRELSLQFTSLSGRTDFLWEVGSGQNWVGYHVSCLLALHEHFVGLSSSPVPQFLVIDQPSQVYFPEAWPSLEDTPGGKSADIEGVHRIFAALSKFLDELDEPFQIIVTEHAGAITWHGLGNIHVVANWRDGHDDFLIPRSWHDVEHNG</sequence>
<comment type="caution">
    <text evidence="2">The sequence shown here is derived from an EMBL/GenBank/DDBJ whole genome shotgun (WGS) entry which is preliminary data.</text>
</comment>
<dbReference type="EMBL" id="JACHVA010000051">
    <property type="protein sequence ID" value="MBC2601254.1"/>
    <property type="molecule type" value="Genomic_DNA"/>
</dbReference>
<dbReference type="InterPro" id="IPR027417">
    <property type="entry name" value="P-loop_NTPase"/>
</dbReference>
<feature type="coiled-coil region" evidence="1">
    <location>
        <begin position="387"/>
        <end position="428"/>
    </location>
</feature>
<dbReference type="AlphaFoldDB" id="A0A7X1AWV0"/>
<accession>A0A7X1AWV0</accession>
<keyword evidence="1" id="KW-0175">Coiled coil</keyword>
<evidence type="ECO:0000313" key="2">
    <source>
        <dbReference type="EMBL" id="MBC2601254.1"/>
    </source>
</evidence>
<dbReference type="Proteomes" id="UP000525652">
    <property type="component" value="Unassembled WGS sequence"/>
</dbReference>
<feature type="coiled-coil region" evidence="1">
    <location>
        <begin position="197"/>
        <end position="231"/>
    </location>
</feature>
<evidence type="ECO:0000313" key="3">
    <source>
        <dbReference type="Proteomes" id="UP000525652"/>
    </source>
</evidence>
<dbReference type="Pfam" id="PF12532">
    <property type="entry name" value="DUF3732"/>
    <property type="match status" value="1"/>
</dbReference>
<keyword evidence="3" id="KW-1185">Reference proteome</keyword>
<name>A0A7X1AWV0_9BACT</name>
<organism evidence="2 3">
    <name type="scientific">Puniceicoccus vermicola</name>
    <dbReference type="NCBI Taxonomy" id="388746"/>
    <lineage>
        <taxon>Bacteria</taxon>
        <taxon>Pseudomonadati</taxon>
        <taxon>Verrucomicrobiota</taxon>
        <taxon>Opitutia</taxon>
        <taxon>Puniceicoccales</taxon>
        <taxon>Puniceicoccaceae</taxon>
        <taxon>Puniceicoccus</taxon>
    </lineage>
</organism>
<dbReference type="InterPro" id="IPR022205">
    <property type="entry name" value="DUF3732"/>
</dbReference>
<protein>
    <submittedName>
        <fullName evidence="2">DUF3732 domain-containing protein</fullName>
    </submittedName>
</protein>
<proteinExistence type="predicted"/>
<dbReference type="RefSeq" id="WP_185691976.1">
    <property type="nucleotide sequence ID" value="NZ_JACHVA010000051.1"/>
</dbReference>
<reference evidence="2 3" key="1">
    <citation type="submission" date="2020-07" db="EMBL/GenBank/DDBJ databases">
        <authorList>
            <person name="Feng X."/>
        </authorList>
    </citation>
    <scope>NUCLEOTIDE SEQUENCE [LARGE SCALE GENOMIC DNA]</scope>
    <source>
        <strain evidence="2 3">JCM14086</strain>
    </source>
</reference>
<evidence type="ECO:0000256" key="1">
    <source>
        <dbReference type="SAM" id="Coils"/>
    </source>
</evidence>
<dbReference type="Gene3D" id="1.20.5.340">
    <property type="match status" value="1"/>
</dbReference>